<dbReference type="EMBL" id="CP031043">
    <property type="protein sequence ID" value="QDZ23396.1"/>
    <property type="molecule type" value="Genomic_DNA"/>
</dbReference>
<keyword evidence="8" id="KW-1185">Reference proteome</keyword>
<gene>
    <name evidence="7" type="ORF">A3770_10p59140</name>
</gene>
<feature type="region of interest" description="Disordered" evidence="4">
    <location>
        <begin position="1"/>
        <end position="49"/>
    </location>
</feature>
<dbReference type="OrthoDB" id="265955at2759"/>
<sequence>MAEGSERRRHKRRRREGEGEGEGGRSRSRSHRSRRRRSHHQVQEQADHIAKVLQETGRVVGYEDEENPFGDENLSQAFVWHKKIEKQLEDGVTENAFSAEQVKEKHEERLREIEQVKKRREEREKELARKQEELDVLQKERVLAEAAELEQRDEGFHAEQARTRSEIRIREGRAKPADVFYDILNAVSTSGTDIQNPSGMLDMLEANELGDLEREAKAHAALDAHDEEKSRYWAAVLLLCDHELGIRRREDAGRGEGGSSGGGVHTSLDSDMREVLGGKNVGELLALEADISEKLDKGTTDDEEYWQRVLQKTKLQLARHKVMYAYSKRLGNFQEHEGDFQDDIQGGDQAEAEHAVATAEDDAEAGPVYAREYSPGPEDLEDPGDGDEGNVVDEADDLAEIRALRARVQQDEHMKLNTAVGVGAINRKTLEATRQAARGARDSAAASTSAASGKLAAYSSRVMGETSENDSVFTQEVRVDRKVEWWHQKYQARKPKYFNRVHTGFEWTKYNQTHYDHDNPPPKVVKGYKFNIFYPDLIDKTKAPSYKIERDPESPDHSTCIIRFQAGPPYEDIAFKIVNKDWEYSHKYGFKSSFERGILHLFFNFKRQRYRK</sequence>
<dbReference type="GO" id="GO:0005681">
    <property type="term" value="C:spliceosomal complex"/>
    <property type="evidence" value="ECO:0007669"/>
    <property type="project" value="TreeGrafter"/>
</dbReference>
<evidence type="ECO:0000313" key="7">
    <source>
        <dbReference type="EMBL" id="QDZ23396.1"/>
    </source>
</evidence>
<evidence type="ECO:0000256" key="1">
    <source>
        <dbReference type="ARBA" id="ARBA00006895"/>
    </source>
</evidence>
<dbReference type="STRING" id="1764295.A0A5B8MSE3"/>
<dbReference type="SMART" id="SM01050">
    <property type="entry name" value="CactinC_cactus"/>
    <property type="match status" value="1"/>
</dbReference>
<protein>
    <recommendedName>
        <fullName evidence="2">Splicing factor Cactin</fullName>
    </recommendedName>
</protein>
<evidence type="ECO:0000256" key="2">
    <source>
        <dbReference type="ARBA" id="ARBA00034534"/>
    </source>
</evidence>
<dbReference type="InterPro" id="IPR019134">
    <property type="entry name" value="Cactin_C"/>
</dbReference>
<evidence type="ECO:0000256" key="3">
    <source>
        <dbReference type="SAM" id="Coils"/>
    </source>
</evidence>
<evidence type="ECO:0000259" key="6">
    <source>
        <dbReference type="Pfam" id="PF10312"/>
    </source>
</evidence>
<keyword evidence="3" id="KW-0175">Coiled coil</keyword>
<dbReference type="PANTHER" id="PTHR21737">
    <property type="entry name" value="POLYGLUTAMINE BINDING PROTEIN 1/MARVEL MEMBRANE-ASSOCIATING DOMAIN CONTAINING 3"/>
    <property type="match status" value="1"/>
</dbReference>
<dbReference type="Proteomes" id="UP000316726">
    <property type="component" value="Chromosome 10"/>
</dbReference>
<feature type="compositionally biased region" description="Basic and acidic residues" evidence="4">
    <location>
        <begin position="15"/>
        <end position="25"/>
    </location>
</feature>
<feature type="compositionally biased region" description="Acidic residues" evidence="4">
    <location>
        <begin position="378"/>
        <end position="391"/>
    </location>
</feature>
<feature type="region of interest" description="Disordered" evidence="4">
    <location>
        <begin position="349"/>
        <end position="391"/>
    </location>
</feature>
<dbReference type="AlphaFoldDB" id="A0A5B8MSE3"/>
<accession>A0A5B8MSE3</accession>
<evidence type="ECO:0000313" key="8">
    <source>
        <dbReference type="Proteomes" id="UP000316726"/>
    </source>
</evidence>
<comment type="similarity">
    <text evidence="1">Belongs to the CACTIN family.</text>
</comment>
<dbReference type="GO" id="GO:0045292">
    <property type="term" value="P:mRNA cis splicing, via spliceosome"/>
    <property type="evidence" value="ECO:0007669"/>
    <property type="project" value="TreeGrafter"/>
</dbReference>
<dbReference type="Pfam" id="PF09732">
    <property type="entry name" value="CactinC_cactus"/>
    <property type="match status" value="1"/>
</dbReference>
<dbReference type="Pfam" id="PF10312">
    <property type="entry name" value="Cactin_mid"/>
    <property type="match status" value="1"/>
</dbReference>
<feature type="domain" description="Splicing factor cactin central" evidence="6">
    <location>
        <begin position="143"/>
        <end position="322"/>
    </location>
</feature>
<proteinExistence type="inferred from homology"/>
<feature type="coiled-coil region" evidence="3">
    <location>
        <begin position="96"/>
        <end position="147"/>
    </location>
</feature>
<evidence type="ECO:0000256" key="4">
    <source>
        <dbReference type="SAM" id="MobiDB-lite"/>
    </source>
</evidence>
<name>A0A5B8MSE3_9CHLO</name>
<dbReference type="PANTHER" id="PTHR21737:SF4">
    <property type="entry name" value="SPLICING FACTOR CACTIN"/>
    <property type="match status" value="1"/>
</dbReference>
<dbReference type="InterPro" id="IPR018816">
    <property type="entry name" value="Cactin_central"/>
</dbReference>
<feature type="domain" description="Splicing factor Cactin C-terminal" evidence="5">
    <location>
        <begin position="486"/>
        <end position="612"/>
    </location>
</feature>
<feature type="compositionally biased region" description="Basic residues" evidence="4">
    <location>
        <begin position="26"/>
        <end position="40"/>
    </location>
</feature>
<reference evidence="7 8" key="1">
    <citation type="submission" date="2018-07" db="EMBL/GenBank/DDBJ databases">
        <title>The complete nuclear genome of the prasinophyte Chloropicon primus (CCMP1205).</title>
        <authorList>
            <person name="Pombert J.-F."/>
            <person name="Otis C."/>
            <person name="Turmel M."/>
            <person name="Lemieux C."/>
        </authorList>
    </citation>
    <scope>NUCLEOTIDE SEQUENCE [LARGE SCALE GENOMIC DNA]</scope>
    <source>
        <strain evidence="7 8">CCMP1205</strain>
    </source>
</reference>
<dbReference type="GO" id="GO:0005737">
    <property type="term" value="C:cytoplasm"/>
    <property type="evidence" value="ECO:0007669"/>
    <property type="project" value="TreeGrafter"/>
</dbReference>
<organism evidence="7 8">
    <name type="scientific">Chloropicon primus</name>
    <dbReference type="NCBI Taxonomy" id="1764295"/>
    <lineage>
        <taxon>Eukaryota</taxon>
        <taxon>Viridiplantae</taxon>
        <taxon>Chlorophyta</taxon>
        <taxon>Chloropicophyceae</taxon>
        <taxon>Chloropicales</taxon>
        <taxon>Chloropicaceae</taxon>
        <taxon>Chloropicon</taxon>
    </lineage>
</organism>
<evidence type="ECO:0000259" key="5">
    <source>
        <dbReference type="Pfam" id="PF09732"/>
    </source>
</evidence>